<proteinExistence type="predicted"/>
<dbReference type="Proteomes" id="UP001236800">
    <property type="component" value="Chromosome"/>
</dbReference>
<dbReference type="Pfam" id="PF14341">
    <property type="entry name" value="PilX_N"/>
    <property type="match status" value="1"/>
</dbReference>
<dbReference type="InterPro" id="IPR025746">
    <property type="entry name" value="PilX_N_dom"/>
</dbReference>
<sequence length="153" mass="15984">MKKQKGIVLFFALIILLLMTIIGVALAVNSTQSMRMSGAGSERIEAKSVADGGLEAAIEANKGASLAKLSEISSVVEFGSNQTLTPIPYEVDAVGNVVISAKDVGCQRSTRPNSGNLISCRRVEISSTAEFGRDKLGQLTVVAGVEQEVLTGS</sequence>
<dbReference type="GeneID" id="301340849"/>
<evidence type="ECO:0000259" key="1">
    <source>
        <dbReference type="Pfam" id="PF14341"/>
    </source>
</evidence>
<accession>A0AA50Q5N7</accession>
<dbReference type="RefSeq" id="WP_212601291.1">
    <property type="nucleotide sequence ID" value="NZ_CP132914.1"/>
</dbReference>
<organism evidence="2">
    <name type="scientific">Shewanella oncorhynchi</name>
    <dbReference type="NCBI Taxonomy" id="2726434"/>
    <lineage>
        <taxon>Bacteria</taxon>
        <taxon>Pseudomonadati</taxon>
        <taxon>Pseudomonadota</taxon>
        <taxon>Gammaproteobacteria</taxon>
        <taxon>Alteromonadales</taxon>
        <taxon>Shewanellaceae</taxon>
        <taxon>Shewanella</taxon>
    </lineage>
</organism>
<feature type="domain" description="Type 4 fimbrial biogenesis protein PilX N-terminal" evidence="1">
    <location>
        <begin position="5"/>
        <end position="55"/>
    </location>
</feature>
<protein>
    <submittedName>
        <fullName evidence="2">PilX N-terminal domain-containing pilus assembly protein</fullName>
    </submittedName>
</protein>
<reference evidence="2" key="1">
    <citation type="submission" date="2023-08" db="EMBL/GenBank/DDBJ databases">
        <title>Complete genome sequence of Shewanella oncorhynchi Z-P2, a siderophore putrebactin-producing bacterium.</title>
        <authorList>
            <person name="Zhang Y."/>
        </authorList>
    </citation>
    <scope>NUCLEOTIDE SEQUENCE</scope>
    <source>
        <strain evidence="2">Z-P2</strain>
    </source>
</reference>
<name>A0AA50Q5N7_9GAMM</name>
<dbReference type="KEGG" id="sog:RA178_16660"/>
<evidence type="ECO:0000313" key="2">
    <source>
        <dbReference type="EMBL" id="WMB72040.1"/>
    </source>
</evidence>
<gene>
    <name evidence="2" type="ORF">RA178_16660</name>
</gene>
<dbReference type="EMBL" id="CP132914">
    <property type="protein sequence ID" value="WMB72040.1"/>
    <property type="molecule type" value="Genomic_DNA"/>
</dbReference>
<dbReference type="AlphaFoldDB" id="A0AA50Q5N7"/>